<protein>
    <recommendedName>
        <fullName evidence="3">cyclic pyranopterin monophosphate synthase</fullName>
        <ecNumber evidence="3">4.6.1.17</ecNumber>
    </recommendedName>
</protein>
<dbReference type="Gene3D" id="3.30.70.640">
    <property type="entry name" value="Molybdopterin cofactor biosynthesis C (MoaC) domain"/>
    <property type="match status" value="1"/>
</dbReference>
<dbReference type="InterPro" id="IPR036522">
    <property type="entry name" value="MoaC_sf"/>
</dbReference>
<dbReference type="UniPathway" id="UPA00344"/>
<comment type="pathway">
    <text evidence="2">Cofactor biosynthesis; molybdopterin biosynthesis.</text>
</comment>
<name>A0A223V193_9FLAO</name>
<dbReference type="PANTHER" id="PTHR22960">
    <property type="entry name" value="MOLYBDOPTERIN COFACTOR SYNTHESIS PROTEIN A"/>
    <property type="match status" value="1"/>
</dbReference>
<dbReference type="KEGG" id="marb:CJ263_00980"/>
<dbReference type="CDD" id="cd01420">
    <property type="entry name" value="MoaC_PE"/>
    <property type="match status" value="1"/>
</dbReference>
<dbReference type="EMBL" id="CP022957">
    <property type="protein sequence ID" value="ASV28920.1"/>
    <property type="molecule type" value="Genomic_DNA"/>
</dbReference>
<evidence type="ECO:0000256" key="1">
    <source>
        <dbReference type="ARBA" id="ARBA00001637"/>
    </source>
</evidence>
<dbReference type="InterPro" id="IPR047594">
    <property type="entry name" value="MoaC_bact/euk"/>
</dbReference>
<dbReference type="GO" id="GO:0061799">
    <property type="term" value="F:cyclic pyranopterin monophosphate synthase activity"/>
    <property type="evidence" value="ECO:0007669"/>
    <property type="project" value="UniProtKB-EC"/>
</dbReference>
<dbReference type="RefSeq" id="WP_094995555.1">
    <property type="nucleotide sequence ID" value="NZ_BMJL01000001.1"/>
</dbReference>
<dbReference type="AlphaFoldDB" id="A0A223V193"/>
<keyword evidence="5" id="KW-0456">Lyase</keyword>
<evidence type="ECO:0000256" key="5">
    <source>
        <dbReference type="ARBA" id="ARBA00023239"/>
    </source>
</evidence>
<dbReference type="OrthoDB" id="9794429at2"/>
<dbReference type="InterPro" id="IPR050105">
    <property type="entry name" value="MoCo_biosynth_MoaA/MoaC"/>
</dbReference>
<proteinExistence type="predicted"/>
<dbReference type="Proteomes" id="UP000215244">
    <property type="component" value="Chromosome"/>
</dbReference>
<dbReference type="InterPro" id="IPR002820">
    <property type="entry name" value="Mopterin_CF_biosynth-C_dom"/>
</dbReference>
<dbReference type="SUPFAM" id="SSF55040">
    <property type="entry name" value="Molybdenum cofactor biosynthesis protein C, MoaC"/>
    <property type="match status" value="1"/>
</dbReference>
<evidence type="ECO:0000256" key="3">
    <source>
        <dbReference type="ARBA" id="ARBA00012575"/>
    </source>
</evidence>
<dbReference type="InterPro" id="IPR023045">
    <property type="entry name" value="MoaC"/>
</dbReference>
<dbReference type="NCBIfam" id="TIGR00581">
    <property type="entry name" value="moaC"/>
    <property type="match status" value="1"/>
</dbReference>
<dbReference type="GO" id="GO:0006777">
    <property type="term" value="P:Mo-molybdopterin cofactor biosynthetic process"/>
    <property type="evidence" value="ECO:0007669"/>
    <property type="project" value="UniProtKB-KW"/>
</dbReference>
<evidence type="ECO:0000313" key="7">
    <source>
        <dbReference type="EMBL" id="ASV28920.1"/>
    </source>
</evidence>
<dbReference type="Pfam" id="PF01967">
    <property type="entry name" value="MoaC"/>
    <property type="match status" value="1"/>
</dbReference>
<dbReference type="GO" id="GO:0061798">
    <property type="term" value="F:GTP 3',8'-cyclase activity"/>
    <property type="evidence" value="ECO:0007669"/>
    <property type="project" value="TreeGrafter"/>
</dbReference>
<keyword evidence="8" id="KW-1185">Reference proteome</keyword>
<dbReference type="NCBIfam" id="NF006870">
    <property type="entry name" value="PRK09364.1"/>
    <property type="match status" value="1"/>
</dbReference>
<evidence type="ECO:0000313" key="8">
    <source>
        <dbReference type="Proteomes" id="UP000215244"/>
    </source>
</evidence>
<comment type="function">
    <text evidence="6">Catalyzes the conversion of (8S)-3',8-cyclo-7,8-dihydroguanosine 5'-triphosphate to cyclic pyranopterin monophosphate (cPMP).</text>
</comment>
<gene>
    <name evidence="7" type="primary">moaC</name>
    <name evidence="7" type="ORF">CJ263_00980</name>
</gene>
<dbReference type="EC" id="4.6.1.17" evidence="3"/>
<evidence type="ECO:0000256" key="4">
    <source>
        <dbReference type="ARBA" id="ARBA00023150"/>
    </source>
</evidence>
<keyword evidence="4" id="KW-0501">Molybdenum cofactor biosynthesis</keyword>
<sequence>MNNKLSHVNEDGNASMVDVSEKQLTSRIAVASGRVLFPSKVFRVLSNQDFLGKKGGIVQTAVIAGIQGVKKTSELIPLCHQINLTKIDVDIVPGENEFHITCTVKCNGKTGVEMEALTGVSTAALTIYDMCKALSQDIVISTIQLESKSGGKNDFKR</sequence>
<evidence type="ECO:0000256" key="6">
    <source>
        <dbReference type="ARBA" id="ARBA00055087"/>
    </source>
</evidence>
<accession>A0A223V193</accession>
<comment type="catalytic activity">
    <reaction evidence="1">
        <text>(8S)-3',8-cyclo-7,8-dihydroguanosine 5'-triphosphate = cyclic pyranopterin phosphate + diphosphate</text>
        <dbReference type="Rhea" id="RHEA:49580"/>
        <dbReference type="ChEBI" id="CHEBI:33019"/>
        <dbReference type="ChEBI" id="CHEBI:59648"/>
        <dbReference type="ChEBI" id="CHEBI:131766"/>
        <dbReference type="EC" id="4.6.1.17"/>
    </reaction>
</comment>
<dbReference type="PANTHER" id="PTHR22960:SF0">
    <property type="entry name" value="MOLYBDENUM COFACTOR BIOSYNTHESIS PROTEIN 1"/>
    <property type="match status" value="1"/>
</dbReference>
<organism evidence="7 8">
    <name type="scientific">Maribacter cobaltidurans</name>
    <dbReference type="NCBI Taxonomy" id="1178778"/>
    <lineage>
        <taxon>Bacteria</taxon>
        <taxon>Pseudomonadati</taxon>
        <taxon>Bacteroidota</taxon>
        <taxon>Flavobacteriia</taxon>
        <taxon>Flavobacteriales</taxon>
        <taxon>Flavobacteriaceae</taxon>
        <taxon>Maribacter</taxon>
    </lineage>
</organism>
<evidence type="ECO:0000256" key="2">
    <source>
        <dbReference type="ARBA" id="ARBA00005046"/>
    </source>
</evidence>
<reference evidence="7 8" key="1">
    <citation type="submission" date="2017-08" db="EMBL/GenBank/DDBJ databases">
        <title>The complete genome sequence of Maribacter sp. B1, isolated from deep-sea sediment.</title>
        <authorList>
            <person name="Wu Y.-H."/>
            <person name="Cheng H."/>
            <person name="Xu X.-W."/>
        </authorList>
    </citation>
    <scope>NUCLEOTIDE SEQUENCE [LARGE SCALE GENOMIC DNA]</scope>
    <source>
        <strain evidence="7 8">B1</strain>
    </source>
</reference>